<feature type="transmembrane region" description="Helical" evidence="8">
    <location>
        <begin position="269"/>
        <end position="289"/>
    </location>
</feature>
<protein>
    <submittedName>
        <fullName evidence="10">Chloramphenicol-sensitive protein RarD</fullName>
    </submittedName>
</protein>
<keyword evidence="7 8" id="KW-0472">Membrane</keyword>
<feature type="transmembrane region" description="Helical" evidence="8">
    <location>
        <begin position="74"/>
        <end position="93"/>
    </location>
</feature>
<comment type="subcellular location">
    <subcellularLocation>
        <location evidence="1">Cell membrane</location>
        <topology evidence="1">Multi-pass membrane protein</topology>
    </subcellularLocation>
</comment>
<evidence type="ECO:0000256" key="4">
    <source>
        <dbReference type="ARBA" id="ARBA00022475"/>
    </source>
</evidence>
<evidence type="ECO:0000256" key="1">
    <source>
        <dbReference type="ARBA" id="ARBA00004651"/>
    </source>
</evidence>
<dbReference type="Proteomes" id="UP001235840">
    <property type="component" value="Unassembled WGS sequence"/>
</dbReference>
<accession>A0ABT9W1T1</accession>
<keyword evidence="4" id="KW-1003">Cell membrane</keyword>
<comment type="caution">
    <text evidence="10">The sequence shown here is derived from an EMBL/GenBank/DDBJ whole genome shotgun (WGS) entry which is preliminary data.</text>
</comment>
<dbReference type="PANTHER" id="PTHR22911">
    <property type="entry name" value="ACYL-MALONYL CONDENSING ENZYME-RELATED"/>
    <property type="match status" value="1"/>
</dbReference>
<dbReference type="InterPro" id="IPR004626">
    <property type="entry name" value="RarD"/>
</dbReference>
<dbReference type="Pfam" id="PF00892">
    <property type="entry name" value="EamA"/>
    <property type="match status" value="2"/>
</dbReference>
<feature type="transmembrane region" description="Helical" evidence="8">
    <location>
        <begin position="177"/>
        <end position="197"/>
    </location>
</feature>
<keyword evidence="6 8" id="KW-1133">Transmembrane helix</keyword>
<dbReference type="SUPFAM" id="SSF103481">
    <property type="entry name" value="Multidrug resistance efflux transporter EmrE"/>
    <property type="match status" value="2"/>
</dbReference>
<gene>
    <name evidence="10" type="ORF">J2S11_002946</name>
</gene>
<keyword evidence="5 8" id="KW-0812">Transmembrane</keyword>
<feature type="transmembrane region" description="Helical" evidence="8">
    <location>
        <begin position="244"/>
        <end position="262"/>
    </location>
</feature>
<evidence type="ECO:0000256" key="2">
    <source>
        <dbReference type="ARBA" id="ARBA00007362"/>
    </source>
</evidence>
<feature type="transmembrane region" description="Helical" evidence="8">
    <location>
        <begin position="12"/>
        <end position="31"/>
    </location>
</feature>
<feature type="transmembrane region" description="Helical" evidence="8">
    <location>
        <begin position="43"/>
        <end position="62"/>
    </location>
</feature>
<evidence type="ECO:0000256" key="6">
    <source>
        <dbReference type="ARBA" id="ARBA00022989"/>
    </source>
</evidence>
<feature type="transmembrane region" description="Helical" evidence="8">
    <location>
        <begin position="105"/>
        <end position="122"/>
    </location>
</feature>
<sequence>MNKSSGYSMGITYTIAAYAAWGTLPLYWYLLKELPAIEVFAHRILWSFVFASVILFVIGGWKHCKQILLSGAKTFWMFIAAILISTNWLLFIWAVSSSHVIEASLGYYISPLFSVILGIIFLREKLDLWKNISLLLAIGGVVVIMFQLGGIPWISIVIASSFALYGLVKKLVKVESIASVTLETMFILPIVLFYLFYIGRTGDSSFGHLSLPVTILLIGGGVVTALPLVWFAKGAQQVSLTTLGFLQYINPTLQLLVGVFIFQETFTRTHFMGFSLIWCALLLFSFSQLNLMQRLKAEPIKKVV</sequence>
<feature type="transmembrane region" description="Helical" evidence="8">
    <location>
        <begin position="209"/>
        <end position="232"/>
    </location>
</feature>
<keyword evidence="11" id="KW-1185">Reference proteome</keyword>
<proteinExistence type="inferred from homology"/>
<dbReference type="RefSeq" id="WP_307395711.1">
    <property type="nucleotide sequence ID" value="NZ_BAAADK010000030.1"/>
</dbReference>
<evidence type="ECO:0000256" key="7">
    <source>
        <dbReference type="ARBA" id="ARBA00023136"/>
    </source>
</evidence>
<comment type="similarity">
    <text evidence="2">Belongs to the EamA transporter family.</text>
</comment>
<feature type="domain" description="EamA" evidence="9">
    <location>
        <begin position="9"/>
        <end position="145"/>
    </location>
</feature>
<evidence type="ECO:0000256" key="5">
    <source>
        <dbReference type="ARBA" id="ARBA00022692"/>
    </source>
</evidence>
<dbReference type="NCBIfam" id="TIGR00688">
    <property type="entry name" value="rarD"/>
    <property type="match status" value="1"/>
</dbReference>
<dbReference type="EMBL" id="JAUSTY010000012">
    <property type="protein sequence ID" value="MDQ0167029.1"/>
    <property type="molecule type" value="Genomic_DNA"/>
</dbReference>
<dbReference type="InterPro" id="IPR000620">
    <property type="entry name" value="EamA_dom"/>
</dbReference>
<feature type="transmembrane region" description="Helical" evidence="8">
    <location>
        <begin position="134"/>
        <end position="165"/>
    </location>
</feature>
<reference evidence="10 11" key="1">
    <citation type="submission" date="2023-07" db="EMBL/GenBank/DDBJ databases">
        <title>Genomic Encyclopedia of Type Strains, Phase IV (KMG-IV): sequencing the most valuable type-strain genomes for metagenomic binning, comparative biology and taxonomic classification.</title>
        <authorList>
            <person name="Goeker M."/>
        </authorList>
    </citation>
    <scope>NUCLEOTIDE SEQUENCE [LARGE SCALE GENOMIC DNA]</scope>
    <source>
        <strain evidence="10 11">DSM 12751</strain>
    </source>
</reference>
<organism evidence="10 11">
    <name type="scientific">Caldalkalibacillus horti</name>
    <dbReference type="NCBI Taxonomy" id="77523"/>
    <lineage>
        <taxon>Bacteria</taxon>
        <taxon>Bacillati</taxon>
        <taxon>Bacillota</taxon>
        <taxon>Bacilli</taxon>
        <taxon>Bacillales</taxon>
        <taxon>Bacillaceae</taxon>
        <taxon>Caldalkalibacillus</taxon>
    </lineage>
</organism>
<keyword evidence="3" id="KW-0813">Transport</keyword>
<evidence type="ECO:0000313" key="11">
    <source>
        <dbReference type="Proteomes" id="UP001235840"/>
    </source>
</evidence>
<dbReference type="PANTHER" id="PTHR22911:SF137">
    <property type="entry name" value="SOLUTE CARRIER FAMILY 35 MEMBER G2-RELATED"/>
    <property type="match status" value="1"/>
</dbReference>
<evidence type="ECO:0000313" key="10">
    <source>
        <dbReference type="EMBL" id="MDQ0167029.1"/>
    </source>
</evidence>
<feature type="domain" description="EamA" evidence="9">
    <location>
        <begin position="154"/>
        <end position="285"/>
    </location>
</feature>
<dbReference type="InterPro" id="IPR037185">
    <property type="entry name" value="EmrE-like"/>
</dbReference>
<name>A0ABT9W1T1_9BACI</name>
<evidence type="ECO:0000256" key="3">
    <source>
        <dbReference type="ARBA" id="ARBA00022448"/>
    </source>
</evidence>
<evidence type="ECO:0000259" key="9">
    <source>
        <dbReference type="Pfam" id="PF00892"/>
    </source>
</evidence>
<evidence type="ECO:0000256" key="8">
    <source>
        <dbReference type="SAM" id="Phobius"/>
    </source>
</evidence>